<name>A0A132A3B4_SARSC</name>
<dbReference type="GO" id="GO:0045184">
    <property type="term" value="P:establishment of protein localization"/>
    <property type="evidence" value="ECO:0007669"/>
    <property type="project" value="TreeGrafter"/>
</dbReference>
<proteinExistence type="inferred from homology"/>
<evidence type="ECO:0000256" key="7">
    <source>
        <dbReference type="ARBA" id="ARBA00022737"/>
    </source>
</evidence>
<dbReference type="SUPFAM" id="SSF50978">
    <property type="entry name" value="WD40 repeat-like"/>
    <property type="match status" value="1"/>
</dbReference>
<accession>A0A132A3B4</accession>
<evidence type="ECO:0000256" key="10">
    <source>
        <dbReference type="ARBA" id="ARBA00023136"/>
    </source>
</evidence>
<dbReference type="PANTHER" id="PTHR13667:SF5">
    <property type="entry name" value="WD REPEAT-CONTAINING AND PLANAR CELL POLARITY EFFECTOR PROTEIN FRITZ HOMOLOG"/>
    <property type="match status" value="1"/>
</dbReference>
<protein>
    <recommendedName>
        <fullName evidence="15">WD repeat-containing and planar cell polarity effector protein fritz-like protein</fullName>
    </recommendedName>
</protein>
<evidence type="ECO:0000256" key="9">
    <source>
        <dbReference type="ARBA" id="ARBA00023069"/>
    </source>
</evidence>
<dbReference type="Pfam" id="PF11768">
    <property type="entry name" value="Frtz"/>
    <property type="match status" value="1"/>
</dbReference>
<evidence type="ECO:0000256" key="2">
    <source>
        <dbReference type="ARBA" id="ARBA00004430"/>
    </source>
</evidence>
<keyword evidence="12" id="KW-0966">Cell projection</keyword>
<comment type="subcellular location">
    <subcellularLocation>
        <location evidence="1">Cell membrane</location>
    </subcellularLocation>
    <subcellularLocation>
        <location evidence="2">Cytoplasm</location>
        <location evidence="2">Cytoskeleton</location>
        <location evidence="2">Cilium axoneme</location>
    </subcellularLocation>
</comment>
<keyword evidence="7" id="KW-0677">Repeat</keyword>
<evidence type="ECO:0000256" key="11">
    <source>
        <dbReference type="ARBA" id="ARBA00023212"/>
    </source>
</evidence>
<evidence type="ECO:0000313" key="13">
    <source>
        <dbReference type="EMBL" id="KPM05414.1"/>
    </source>
</evidence>
<dbReference type="EMBL" id="JXLN01010257">
    <property type="protein sequence ID" value="KPM05414.1"/>
    <property type="molecule type" value="Genomic_DNA"/>
</dbReference>
<dbReference type="GO" id="GO:0044782">
    <property type="term" value="P:cilium organization"/>
    <property type="evidence" value="ECO:0007669"/>
    <property type="project" value="TreeGrafter"/>
</dbReference>
<keyword evidence="5" id="KW-0963">Cytoplasm</keyword>
<dbReference type="GO" id="GO:0007399">
    <property type="term" value="P:nervous system development"/>
    <property type="evidence" value="ECO:0007669"/>
    <property type="project" value="TreeGrafter"/>
</dbReference>
<comment type="caution">
    <text evidence="13">The sequence shown here is derived from an EMBL/GenBank/DDBJ whole genome shotgun (WGS) entry which is preliminary data.</text>
</comment>
<keyword evidence="6" id="KW-0853">WD repeat</keyword>
<evidence type="ECO:0000256" key="3">
    <source>
        <dbReference type="ARBA" id="ARBA00006059"/>
    </source>
</evidence>
<dbReference type="AlphaFoldDB" id="A0A132A3B4"/>
<sequence length="559" mass="65949">MELSLSSICLFKEYRLDNSVIDKQPKIKRRLKTLKQYLNQFQLIELKWIDLDLFHGLVFIFNHGVISSIGFSEDYSILSVHHEHFILNKLLSKKIASIELTKKFLIITYFEPFVACVPLEQNIKFYETGNKFKIKTNAAVKILNLEKFVKTLSHRNLTLSERFAILWWNHCHLNQTVSSDTLKNNILILSLEDLAIWPIDYSIEGEIVQVDFVFKEPCKFGLLNKHLNFLYNLVYQLFEIIYSTNRAEKQIDEDEFLKRNTIESVQLVFKIQIPLEKPCIRAEFTRCQDKILLLCDDESIMLFNIEQNILYSLNSSMPIDRFHIYPLDSIFVTCNQSGSISIYDMAFNNIQYRLRRKNFETEHFDLNQSDMIARRLQFLSPKILALFSQTDRDFKIKNSYSADCCFHLIIIPMTISFQRLIIEYVHRNLYEEAINVQRIINWNCSYDEAYSGLQSLFQNLIKLPFDDKIDDHIESTLASFLLPMTPIDYKIFEKILPSIRQLAIKFFYHLLRNGSLEKAHRLAIELKSPRLFLLLSHHYRINSDDEQALKAYEQAKSCV</sequence>
<dbReference type="InterPro" id="IPR024511">
    <property type="entry name" value="Frtz"/>
</dbReference>
<dbReference type="Proteomes" id="UP000616769">
    <property type="component" value="Unassembled WGS sequence"/>
</dbReference>
<evidence type="ECO:0000256" key="8">
    <source>
        <dbReference type="ARBA" id="ARBA00022794"/>
    </source>
</evidence>
<evidence type="ECO:0000256" key="6">
    <source>
        <dbReference type="ARBA" id="ARBA00022574"/>
    </source>
</evidence>
<reference evidence="13 14" key="1">
    <citation type="journal article" date="2015" name="Parasit. Vectors">
        <title>Draft genome of the scabies mite.</title>
        <authorList>
            <person name="Rider S.D.Jr."/>
            <person name="Morgan M.S."/>
            <person name="Arlian L.G."/>
        </authorList>
    </citation>
    <scope>NUCLEOTIDE SEQUENCE [LARGE SCALE GENOMIC DNA]</scope>
    <source>
        <strain evidence="13">Arlian Lab</strain>
    </source>
</reference>
<keyword evidence="8" id="KW-0970">Cilium biogenesis/degradation</keyword>
<keyword evidence="11" id="KW-0206">Cytoskeleton</keyword>
<evidence type="ECO:0008006" key="15">
    <source>
        <dbReference type="Google" id="ProtNLM"/>
    </source>
</evidence>
<evidence type="ECO:0000256" key="1">
    <source>
        <dbReference type="ARBA" id="ARBA00004236"/>
    </source>
</evidence>
<keyword evidence="9" id="KW-0969">Cilium</keyword>
<dbReference type="InterPro" id="IPR036322">
    <property type="entry name" value="WD40_repeat_dom_sf"/>
</dbReference>
<gene>
    <name evidence="13" type="ORF">QR98_0038760</name>
</gene>
<evidence type="ECO:0000256" key="12">
    <source>
        <dbReference type="ARBA" id="ARBA00023273"/>
    </source>
</evidence>
<dbReference type="GO" id="GO:0005886">
    <property type="term" value="C:plasma membrane"/>
    <property type="evidence" value="ECO:0007669"/>
    <property type="project" value="UniProtKB-SubCell"/>
</dbReference>
<dbReference type="GO" id="GO:0097541">
    <property type="term" value="C:axonemal basal plate"/>
    <property type="evidence" value="ECO:0007669"/>
    <property type="project" value="TreeGrafter"/>
</dbReference>
<dbReference type="OrthoDB" id="10013020at2759"/>
<keyword evidence="10" id="KW-0472">Membrane</keyword>
<organism evidence="13 14">
    <name type="scientific">Sarcoptes scabiei</name>
    <name type="common">Itch mite</name>
    <name type="synonym">Acarus scabiei</name>
    <dbReference type="NCBI Taxonomy" id="52283"/>
    <lineage>
        <taxon>Eukaryota</taxon>
        <taxon>Metazoa</taxon>
        <taxon>Ecdysozoa</taxon>
        <taxon>Arthropoda</taxon>
        <taxon>Chelicerata</taxon>
        <taxon>Arachnida</taxon>
        <taxon>Acari</taxon>
        <taxon>Acariformes</taxon>
        <taxon>Sarcoptiformes</taxon>
        <taxon>Astigmata</taxon>
        <taxon>Psoroptidia</taxon>
        <taxon>Sarcoptoidea</taxon>
        <taxon>Sarcoptidae</taxon>
        <taxon>Sarcoptinae</taxon>
        <taxon>Sarcoptes</taxon>
    </lineage>
</organism>
<keyword evidence="4" id="KW-1003">Cell membrane</keyword>
<evidence type="ECO:0000313" key="14">
    <source>
        <dbReference type="Proteomes" id="UP000616769"/>
    </source>
</evidence>
<dbReference type="PANTHER" id="PTHR13667">
    <property type="entry name" value="HOMOLOC-13"/>
    <property type="match status" value="1"/>
</dbReference>
<evidence type="ECO:0000256" key="5">
    <source>
        <dbReference type="ARBA" id="ARBA00022490"/>
    </source>
</evidence>
<comment type="similarity">
    <text evidence="3">Belongs to the WD repeat fritz family.</text>
</comment>
<dbReference type="VEuPathDB" id="VectorBase:SSCA007887"/>
<evidence type="ECO:0000256" key="4">
    <source>
        <dbReference type="ARBA" id="ARBA00022475"/>
    </source>
</evidence>